<gene>
    <name evidence="5" type="ordered locus">Desmu_0131</name>
</gene>
<organism evidence="5 6">
    <name type="scientific">Desulfurococcus mucosus (strain ATCC 35584 / DSM 2162 / JCM 9187 / O7/1)</name>
    <dbReference type="NCBI Taxonomy" id="765177"/>
    <lineage>
        <taxon>Archaea</taxon>
        <taxon>Thermoproteota</taxon>
        <taxon>Thermoprotei</taxon>
        <taxon>Desulfurococcales</taxon>
        <taxon>Desulfurococcaceae</taxon>
        <taxon>Desulfurococcus</taxon>
    </lineage>
</organism>
<dbReference type="Gene3D" id="3.40.50.720">
    <property type="entry name" value="NAD(P)-binding Rossmann-like Domain"/>
    <property type="match status" value="1"/>
</dbReference>
<dbReference type="HOGENOM" id="CLU_007415_2_3_2"/>
<evidence type="ECO:0000256" key="2">
    <source>
        <dbReference type="ARBA" id="ARBA00022741"/>
    </source>
</evidence>
<keyword evidence="3" id="KW-0067">ATP-binding</keyword>
<evidence type="ECO:0000313" key="6">
    <source>
        <dbReference type="Proteomes" id="UP000001068"/>
    </source>
</evidence>
<dbReference type="InterPro" id="IPR003781">
    <property type="entry name" value="CoA-bd"/>
</dbReference>
<dbReference type="eggNOG" id="arCOG01340">
    <property type="taxonomic scope" value="Archaea"/>
</dbReference>
<dbReference type="STRING" id="765177.Desmu_0131"/>
<dbReference type="InterPro" id="IPR043938">
    <property type="entry name" value="Ligase_CoA_dom"/>
</dbReference>
<evidence type="ECO:0000313" key="5">
    <source>
        <dbReference type="EMBL" id="ADV64450.1"/>
    </source>
</evidence>
<dbReference type="PANTHER" id="PTHR43334:SF2">
    <property type="entry name" value="ACETATE--COA LIGASE [ADP-FORMING]"/>
    <property type="match status" value="1"/>
</dbReference>
<feature type="domain" description="CoA-binding" evidence="4">
    <location>
        <begin position="7"/>
        <end position="101"/>
    </location>
</feature>
<dbReference type="Pfam" id="PF13607">
    <property type="entry name" value="Succ_CoA_lig"/>
    <property type="match status" value="1"/>
</dbReference>
<dbReference type="InterPro" id="IPR016102">
    <property type="entry name" value="Succinyl-CoA_synth-like"/>
</dbReference>
<keyword evidence="6" id="KW-1185">Reference proteome</keyword>
<keyword evidence="2" id="KW-0547">Nucleotide-binding</keyword>
<keyword evidence="1" id="KW-0436">Ligase</keyword>
<dbReference type="SMART" id="SM00881">
    <property type="entry name" value="CoA_binding"/>
    <property type="match status" value="1"/>
</dbReference>
<dbReference type="Gene3D" id="3.40.50.261">
    <property type="entry name" value="Succinyl-CoA synthetase domains"/>
    <property type="match status" value="2"/>
</dbReference>
<reference evidence="6" key="1">
    <citation type="submission" date="2010-11" db="EMBL/GenBank/DDBJ databases">
        <title>The complete genome of Desulfurococcus mucosus DSM 2162.</title>
        <authorList>
            <consortium name="US DOE Joint Genome Institute (JGI-PGF)"/>
            <person name="Lucas S."/>
            <person name="Copeland A."/>
            <person name="Lapidus A."/>
            <person name="Bruce D."/>
            <person name="Goodwin L."/>
            <person name="Pitluck S."/>
            <person name="Kyrpides N."/>
            <person name="Mavromatis K."/>
            <person name="Pagani I."/>
            <person name="Ivanova N."/>
            <person name="Ovchinnikova G."/>
            <person name="Chertkov O."/>
            <person name="Held B."/>
            <person name="Brettin T."/>
            <person name="Detter J.C."/>
            <person name="Tapia R."/>
            <person name="Han C."/>
            <person name="Land M."/>
            <person name="Hauser L."/>
            <person name="Markowitz V."/>
            <person name="Cheng J.-F."/>
            <person name="Hugenholtz P."/>
            <person name="Woyke T."/>
            <person name="Wu D."/>
            <person name="Wirth R."/>
            <person name="Bilek Y."/>
            <person name="Hader T."/>
            <person name="Klenk H.-P."/>
            <person name="Eisen J.A."/>
        </authorList>
    </citation>
    <scope>NUCLEOTIDE SEQUENCE [LARGE SCALE GENOMIC DNA]</scope>
    <source>
        <strain evidence="6">ATCC 35584 / DSM 2162 / JCM 9187 / O7/1</strain>
    </source>
</reference>
<dbReference type="SUPFAM" id="SSF51735">
    <property type="entry name" value="NAD(P)-binding Rossmann-fold domains"/>
    <property type="match status" value="1"/>
</dbReference>
<reference evidence="5 6" key="2">
    <citation type="journal article" date="2011" name="Stand. Genomic Sci.">
        <title>Complete genome sequence of Desulfurococcus mucosus type strain (O7/1).</title>
        <authorList>
            <person name="Wirth R."/>
            <person name="Chertkov O."/>
            <person name="Held B."/>
            <person name="Lapidus A."/>
            <person name="Nolan M."/>
            <person name="Lucas S."/>
            <person name="Hammon N."/>
            <person name="Deshpande S."/>
            <person name="Cheng J.F."/>
            <person name="Tapia R."/>
            <person name="Han C."/>
            <person name="Goodwin L."/>
            <person name="Pitluck S."/>
            <person name="Liolios K."/>
            <person name="Ioanna P."/>
            <person name="Ivanova N."/>
            <person name="Mavromatis K."/>
            <person name="Mikhailova N."/>
            <person name="Pati A."/>
            <person name="Chen A."/>
            <person name="Palaniappan K."/>
            <person name="Land M."/>
            <person name="Hauser L."/>
            <person name="Chang Y.J."/>
            <person name="Jeffries C.D."/>
            <person name="Bilek Y."/>
            <person name="Hader T."/>
            <person name="Rohde M."/>
            <person name="Spring S."/>
            <person name="Sikorski J."/>
            <person name="Goker M."/>
            <person name="Woyke T."/>
            <person name="Bristow J."/>
            <person name="Eisen J.A."/>
            <person name="Markowitz V."/>
            <person name="Hugenholtz P."/>
            <person name="Kyrpides N.C."/>
            <person name="Klenk H.P."/>
        </authorList>
    </citation>
    <scope>NUCLEOTIDE SEQUENCE [LARGE SCALE GENOMIC DNA]</scope>
    <source>
        <strain evidence="6">ATCC 35584 / DSM 2162 / JCM 9187 / O7/1</strain>
    </source>
</reference>
<dbReference type="Proteomes" id="UP000001068">
    <property type="component" value="Chromosome"/>
</dbReference>
<dbReference type="SUPFAM" id="SSF52210">
    <property type="entry name" value="Succinyl-CoA synthetase domains"/>
    <property type="match status" value="2"/>
</dbReference>
<dbReference type="GO" id="GO:0005524">
    <property type="term" value="F:ATP binding"/>
    <property type="evidence" value="ECO:0007669"/>
    <property type="project" value="UniProtKB-KW"/>
</dbReference>
<protein>
    <submittedName>
        <fullName evidence="5">CoA-binding domain protein</fullName>
    </submittedName>
</protein>
<evidence type="ECO:0000259" key="4">
    <source>
        <dbReference type="SMART" id="SM00881"/>
    </source>
</evidence>
<dbReference type="AlphaFoldDB" id="E8R717"/>
<dbReference type="InterPro" id="IPR051538">
    <property type="entry name" value="Acyl-CoA_Synth/Transferase"/>
</dbReference>
<evidence type="ECO:0000256" key="3">
    <source>
        <dbReference type="ARBA" id="ARBA00022840"/>
    </source>
</evidence>
<dbReference type="Pfam" id="PF13380">
    <property type="entry name" value="CoA_binding_2"/>
    <property type="match status" value="1"/>
</dbReference>
<sequence length="466" mass="51065">MSAITRFFNPSSVAVIGATPREGKVGRVILENFTKRYRGRVYPVNPGYDEILGLKCYRSIRDLPEAPDLAVIAIPAPGVPEVLRELGEKGCKAAIIISGGFRETGTPEGERLENEVKEIALKYGIRIIGPNCIGIYDSWSGVDTFFLPEEKMKRPPKGYVAFISQSGAFASALMDWMAYNNIGVSRAVSYGNKVDVDDVDILEYLASDEKTRVILIYLEGLKDGRGRAFLEAARKVSTVKPVLIFKAGKTGRGSLAAASHTAALAGDYSVYKSAFKQAGIVEVESFDEMMDAVRILLDQPLMNGNRVYIITDAGGVGVMLTDALTSQGFELPRTPPDLREELRRVLPPHCIVENPIDLTGDTDDERYMKVLEKVLPRGDVDAVVVVALPQVPGIKGSLVEYLIEAKKKYGKPIIAVSIGGEEAVKIARRLQENGITVFESPERAAKALKVLYTYSRIKMKTTRDRG</sequence>
<dbReference type="GO" id="GO:0043758">
    <property type="term" value="F:acetate-CoA ligase (ADP-forming) activity"/>
    <property type="evidence" value="ECO:0007669"/>
    <property type="project" value="InterPro"/>
</dbReference>
<evidence type="ECO:0000256" key="1">
    <source>
        <dbReference type="ARBA" id="ARBA00022598"/>
    </source>
</evidence>
<name>E8R717_DESM0</name>
<dbReference type="PANTHER" id="PTHR43334">
    <property type="entry name" value="ACETATE--COA LIGASE [ADP-FORMING]"/>
    <property type="match status" value="1"/>
</dbReference>
<proteinExistence type="predicted"/>
<accession>E8R717</accession>
<dbReference type="InterPro" id="IPR032875">
    <property type="entry name" value="Succ_CoA_lig_flav_dom"/>
</dbReference>
<dbReference type="KEGG" id="dmu:Desmu_0131"/>
<dbReference type="EMBL" id="CP002363">
    <property type="protein sequence ID" value="ADV64450.1"/>
    <property type="molecule type" value="Genomic_DNA"/>
</dbReference>
<dbReference type="InterPro" id="IPR036291">
    <property type="entry name" value="NAD(P)-bd_dom_sf"/>
</dbReference>
<dbReference type="Pfam" id="PF19045">
    <property type="entry name" value="Ligase_CoA_2"/>
    <property type="match status" value="1"/>
</dbReference>